<organism evidence="3 4">
    <name type="scientific">Trypanosoma vivax (strain Y486)</name>
    <dbReference type="NCBI Taxonomy" id="1055687"/>
    <lineage>
        <taxon>Eukaryota</taxon>
        <taxon>Discoba</taxon>
        <taxon>Euglenozoa</taxon>
        <taxon>Kinetoplastea</taxon>
        <taxon>Metakinetoplastina</taxon>
        <taxon>Trypanosomatida</taxon>
        <taxon>Trypanosomatidae</taxon>
        <taxon>Trypanosoma</taxon>
        <taxon>Duttonella</taxon>
    </lineage>
</organism>
<dbReference type="EMBL" id="CAEX01003408">
    <property type="protein sequence ID" value="CCD19431.1"/>
    <property type="molecule type" value="Genomic_DNA"/>
</dbReference>
<sequence length="670" mass="72700">MKQRSMRLLSKVCFIAFLSCVSVPALCHATPAAQSTCVSSNKTGDYGKGGKAGCMWARLGKMVNITFGALGDLARNVSASAEEIKAKAADAKNTTVELPDMDLQAEAEKALGVAEVAALKANDTLQKVEEAKNVVKDKLFRAQSCFKDSTRYKEDIVREFFDNFTLCETNHSLNLTFLDNIEVEIAGNLSNLTDWKNKTKKVWDKEANETWKEIVVVGNGGTEGDWNNAWSELKGQLENVMIPLMNATFNLTAAKKQVNETVVKTTSKAGNVTRDLIAEHDALCNASRQVNSMISVLGGLQERTMHDASEAEKYSKIAANDKQKMQNDTAVLYKLVPVSKINSTLNGALHEQMGAATLWAENASKLAEEARSAAEKVKEGVQRLNKTANGALAALHKRMTEIKAKVKKISSDGNAEIVKACSENSELLVPKLPDLLPHNVFENTGIWKDRETMKSNLTRLSSNFTLLQETSSEMSKRAELAKAAAEASTSAKNKTEAAIVSELRAKGAELCAVKCLLASAKAHNRTLDAHVLDVQALVGKARARDEATKREVAKTRSDAARLQVAREKVGASLAVARDAHKAVQDGVSGNVEGSETVAAETREALNRVEHEQRRVADETLKQDKLRNNVVVAMTAVAAAEARLGASQKNVADARRNITSALGRIEETVNR</sequence>
<proteinExistence type="predicted"/>
<keyword evidence="4" id="KW-1185">Reference proteome</keyword>
<gene>
    <name evidence="3" type="ORF">TvY486_0021320</name>
</gene>
<keyword evidence="2" id="KW-0732">Signal</keyword>
<dbReference type="Proteomes" id="UP000009027">
    <property type="component" value="Unassembled WGS sequence"/>
</dbReference>
<evidence type="ECO:0000313" key="3">
    <source>
        <dbReference type="EMBL" id="CCD19431.1"/>
    </source>
</evidence>
<keyword evidence="1" id="KW-0175">Coiled coil</keyword>
<evidence type="ECO:0000313" key="4">
    <source>
        <dbReference type="Proteomes" id="UP000009027"/>
    </source>
</evidence>
<feature type="coiled-coil region" evidence="1">
    <location>
        <begin position="598"/>
        <end position="656"/>
    </location>
</feature>
<feature type="non-terminal residue" evidence="3">
    <location>
        <position position="670"/>
    </location>
</feature>
<dbReference type="VEuPathDB" id="TriTrypDB:TvY486_0021320"/>
<evidence type="ECO:0000256" key="1">
    <source>
        <dbReference type="SAM" id="Coils"/>
    </source>
</evidence>
<reference evidence="3 4" key="1">
    <citation type="journal article" date="2012" name="Proc. Natl. Acad. Sci. U.S.A.">
        <title>Antigenic diversity is generated by distinct evolutionary mechanisms in African trypanosome species.</title>
        <authorList>
            <person name="Jackson A.P."/>
            <person name="Berry A."/>
            <person name="Aslett M."/>
            <person name="Allison H.C."/>
            <person name="Burton P."/>
            <person name="Vavrova-Anderson J."/>
            <person name="Brown R."/>
            <person name="Browne H."/>
            <person name="Corton N."/>
            <person name="Hauser H."/>
            <person name="Gamble J."/>
            <person name="Gilderthorp R."/>
            <person name="Marcello L."/>
            <person name="McQuillan J."/>
            <person name="Otto T.D."/>
            <person name="Quail M.A."/>
            <person name="Sanders M.J."/>
            <person name="van Tonder A."/>
            <person name="Ginger M.L."/>
            <person name="Field M.C."/>
            <person name="Barry J.D."/>
            <person name="Hertz-Fowler C."/>
            <person name="Berriman M."/>
        </authorList>
    </citation>
    <scope>NUCLEOTIDE SEQUENCE</scope>
    <source>
        <strain evidence="3 4">Y486</strain>
    </source>
</reference>
<accession>F9WPF4</accession>
<feature type="chain" id="PRO_5003389404" evidence="2">
    <location>
        <begin position="30"/>
        <end position="670"/>
    </location>
</feature>
<evidence type="ECO:0000256" key="2">
    <source>
        <dbReference type="SAM" id="SignalP"/>
    </source>
</evidence>
<feature type="signal peptide" evidence="2">
    <location>
        <begin position="1"/>
        <end position="29"/>
    </location>
</feature>
<protein>
    <submittedName>
        <fullName evidence="3">Uncharacterized protein</fullName>
    </submittedName>
</protein>
<name>F9WPF4_TRYVY</name>
<dbReference type="AlphaFoldDB" id="F9WPF4"/>